<protein>
    <recommendedName>
        <fullName evidence="3">Antitoxin SocA-like Panacea domain-containing protein</fullName>
    </recommendedName>
</protein>
<evidence type="ECO:0008006" key="3">
    <source>
        <dbReference type="Google" id="ProtNLM"/>
    </source>
</evidence>
<dbReference type="EMBL" id="CP036268">
    <property type="protein sequence ID" value="QDT36471.1"/>
    <property type="molecule type" value="Genomic_DNA"/>
</dbReference>
<dbReference type="AlphaFoldDB" id="A0A517QXW0"/>
<name>A0A517QXW0_9PLAN</name>
<reference evidence="1 2" key="1">
    <citation type="submission" date="2019-02" db="EMBL/GenBank/DDBJ databases">
        <title>Deep-cultivation of Planctomycetes and their phenomic and genomic characterization uncovers novel biology.</title>
        <authorList>
            <person name="Wiegand S."/>
            <person name="Jogler M."/>
            <person name="Boedeker C."/>
            <person name="Pinto D."/>
            <person name="Vollmers J."/>
            <person name="Rivas-Marin E."/>
            <person name="Kohn T."/>
            <person name="Peeters S.H."/>
            <person name="Heuer A."/>
            <person name="Rast P."/>
            <person name="Oberbeckmann S."/>
            <person name="Bunk B."/>
            <person name="Jeske O."/>
            <person name="Meyerdierks A."/>
            <person name="Storesund J.E."/>
            <person name="Kallscheuer N."/>
            <person name="Luecker S."/>
            <person name="Lage O.M."/>
            <person name="Pohl T."/>
            <person name="Merkel B.J."/>
            <person name="Hornburger P."/>
            <person name="Mueller R.-W."/>
            <person name="Bruemmer F."/>
            <person name="Labrenz M."/>
            <person name="Spormann A.M."/>
            <person name="Op den Camp H."/>
            <person name="Overmann J."/>
            <person name="Amann R."/>
            <person name="Jetten M.S.M."/>
            <person name="Mascher T."/>
            <person name="Medema M.H."/>
            <person name="Devos D.P."/>
            <person name="Kaster A.-K."/>
            <person name="Ovreas L."/>
            <person name="Rohde M."/>
            <person name="Galperin M.Y."/>
            <person name="Jogler C."/>
        </authorList>
    </citation>
    <scope>NUCLEOTIDE SEQUENCE [LARGE SCALE GENOMIC DNA]</scope>
    <source>
        <strain evidence="1 2">Pan189</strain>
    </source>
</reference>
<organism evidence="1 2">
    <name type="scientific">Stratiformator vulcanicus</name>
    <dbReference type="NCBI Taxonomy" id="2527980"/>
    <lineage>
        <taxon>Bacteria</taxon>
        <taxon>Pseudomonadati</taxon>
        <taxon>Planctomycetota</taxon>
        <taxon>Planctomycetia</taxon>
        <taxon>Planctomycetales</taxon>
        <taxon>Planctomycetaceae</taxon>
        <taxon>Stratiformator</taxon>
    </lineage>
</organism>
<evidence type="ECO:0000313" key="1">
    <source>
        <dbReference type="EMBL" id="QDT36471.1"/>
    </source>
</evidence>
<proteinExistence type="predicted"/>
<gene>
    <name evidence="1" type="ORF">Pan189_08280</name>
</gene>
<evidence type="ECO:0000313" key="2">
    <source>
        <dbReference type="Proteomes" id="UP000317318"/>
    </source>
</evidence>
<keyword evidence="2" id="KW-1185">Reference proteome</keyword>
<sequence length="205" mass="23257">MDATHKVIDIQFDPEDVVLLILEANERLLRRRSLAGVTRLQKLVFILEEETPFEGIGRMFDFVPWNFGPFSKGVHEAVDFLDGCGLVEIEEREVESVYATREEALLLEDIATDSDRDTNENQAIPVREKVFTLTDDGKVVASKLRELLFQKKPADCEAIDSVVSRFGAKPLGQIIRYVYHRYPLMTTNSIHPEAKRVSSSSSDLD</sequence>
<dbReference type="KEGG" id="svp:Pan189_08280"/>
<dbReference type="Proteomes" id="UP000317318">
    <property type="component" value="Chromosome"/>
</dbReference>
<accession>A0A517QXW0</accession>